<feature type="domain" description="Calcineurin-like phosphoesterase" evidence="5">
    <location>
        <begin position="9"/>
        <end position="98"/>
    </location>
</feature>
<dbReference type="Proteomes" id="UP001217754">
    <property type="component" value="Chromosome 9"/>
</dbReference>
<evidence type="ECO:0000256" key="3">
    <source>
        <dbReference type="RuleBase" id="RU362040"/>
    </source>
</evidence>
<evidence type="ECO:0000259" key="5">
    <source>
        <dbReference type="Pfam" id="PF12850"/>
    </source>
</evidence>
<dbReference type="InterPro" id="IPR000979">
    <property type="entry name" value="Phosphodiesterase_MJ0936/Vps29"/>
</dbReference>
<proteinExistence type="inferred from homology"/>
<reference evidence="6" key="1">
    <citation type="submission" date="2023-03" db="EMBL/GenBank/DDBJ databases">
        <title>Mating type loci evolution in Malassezia.</title>
        <authorList>
            <person name="Coelho M.A."/>
        </authorList>
    </citation>
    <scope>NUCLEOTIDE SEQUENCE</scope>
    <source>
        <strain evidence="6">CBS 9431</strain>
    </source>
</reference>
<evidence type="ECO:0000256" key="4">
    <source>
        <dbReference type="SAM" id="MobiDB-lite"/>
    </source>
</evidence>
<feature type="region of interest" description="Disordered" evidence="4">
    <location>
        <begin position="103"/>
        <end position="149"/>
    </location>
</feature>
<accession>A0AAF0F1Y8</accession>
<dbReference type="AlphaFoldDB" id="A0AAF0F1Y8"/>
<keyword evidence="7" id="KW-1185">Reference proteome</keyword>
<dbReference type="RefSeq" id="XP_060124243.1">
    <property type="nucleotide sequence ID" value="XM_060268260.1"/>
</dbReference>
<evidence type="ECO:0000313" key="7">
    <source>
        <dbReference type="Proteomes" id="UP001217754"/>
    </source>
</evidence>
<name>A0AAF0F1Y8_9BASI</name>
<feature type="compositionally biased region" description="Basic and acidic residues" evidence="4">
    <location>
        <begin position="113"/>
        <end position="140"/>
    </location>
</feature>
<dbReference type="GeneID" id="85227994"/>
<protein>
    <recommendedName>
        <fullName evidence="2 3">Vacuolar protein sorting-associated protein 29</fullName>
    </recommendedName>
</protein>
<dbReference type="Gene3D" id="3.60.21.10">
    <property type="match status" value="2"/>
</dbReference>
<evidence type="ECO:0000256" key="1">
    <source>
        <dbReference type="ARBA" id="ARBA00005945"/>
    </source>
</evidence>
<dbReference type="NCBIfam" id="TIGR00040">
    <property type="entry name" value="yfcE"/>
    <property type="match status" value="1"/>
</dbReference>
<gene>
    <name evidence="6" type="primary">vps29</name>
    <name evidence="6" type="ORF">MJAP1_004343</name>
</gene>
<evidence type="ECO:0000313" key="6">
    <source>
        <dbReference type="EMBL" id="WFD41346.1"/>
    </source>
</evidence>
<dbReference type="InterPro" id="IPR029052">
    <property type="entry name" value="Metallo-depent_PP-like"/>
</dbReference>
<dbReference type="EMBL" id="CP119966">
    <property type="protein sequence ID" value="WFD41346.1"/>
    <property type="molecule type" value="Genomic_DNA"/>
</dbReference>
<organism evidence="6 7">
    <name type="scientific">Malassezia japonica</name>
    <dbReference type="NCBI Taxonomy" id="223818"/>
    <lineage>
        <taxon>Eukaryota</taxon>
        <taxon>Fungi</taxon>
        <taxon>Dikarya</taxon>
        <taxon>Basidiomycota</taxon>
        <taxon>Ustilaginomycotina</taxon>
        <taxon>Malasseziomycetes</taxon>
        <taxon>Malasseziales</taxon>
        <taxon>Malasseziaceae</taxon>
        <taxon>Malassezia</taxon>
    </lineage>
</organism>
<comment type="similarity">
    <text evidence="1 3">Belongs to the VPS29 family.</text>
</comment>
<dbReference type="InterPro" id="IPR024654">
    <property type="entry name" value="Calcineurin-like_PHP_lpxH"/>
</dbReference>
<dbReference type="SUPFAM" id="SSF56300">
    <property type="entry name" value="Metallo-dependent phosphatases"/>
    <property type="match status" value="1"/>
</dbReference>
<dbReference type="PANTHER" id="PTHR11124">
    <property type="entry name" value="VACUOLAR SORTING PROTEIN VPS29"/>
    <property type="match status" value="1"/>
</dbReference>
<sequence length="210" mass="22957">MLVLVIGNFCEIHLVKGDYDENRRLPALLILHYPPLRIGVIHGHQVIPAGDRAALSSLARSMDVDVLLSGYTHQFEAYAYEGRFFINPGSATGAWTTDMPLPVTPPETAANKETVKKEDAPLADKHTEEVTEKSDAKNEAAPKPSEPQLTDEELAAKSVQMGTTPSFALLDIQGAVVVIYVYQLIDGDVKVEKLEYRKPTVEVPGTSEST</sequence>
<evidence type="ECO:0000256" key="2">
    <source>
        <dbReference type="ARBA" id="ARBA00017767"/>
    </source>
</evidence>
<dbReference type="Pfam" id="PF12850">
    <property type="entry name" value="Metallophos_2"/>
    <property type="match status" value="1"/>
</dbReference>